<name>A0A2S2E615_9ALTE</name>
<keyword evidence="8" id="KW-0408">Iron</keyword>
<dbReference type="Gene3D" id="1.10.45.10">
    <property type="entry name" value="Vanillyl-alcohol Oxidase, Chain A, domain 4"/>
    <property type="match status" value="1"/>
</dbReference>
<feature type="domain" description="4Fe-4S ferredoxin-type" evidence="11">
    <location>
        <begin position="534"/>
        <end position="565"/>
    </location>
</feature>
<dbReference type="PANTHER" id="PTHR11748">
    <property type="entry name" value="D-LACTATE DEHYDROGENASE"/>
    <property type="match status" value="1"/>
</dbReference>
<comment type="cofactor">
    <cofactor evidence="1">
        <name>FAD</name>
        <dbReference type="ChEBI" id="CHEBI:57692"/>
    </cofactor>
</comment>
<evidence type="ECO:0000259" key="12">
    <source>
        <dbReference type="PROSITE" id="PS51387"/>
    </source>
</evidence>
<dbReference type="Gene3D" id="3.30.70.2190">
    <property type="match status" value="1"/>
</dbReference>
<dbReference type="EC" id="1.1.2.4" evidence="10"/>
<dbReference type="SUPFAM" id="SSF56176">
    <property type="entry name" value="FAD-binding/transporter-associated domain-like"/>
    <property type="match status" value="1"/>
</dbReference>
<sequence>MSVTISPKMQQFKRNLLQKLGESAVISDLPRRLAYSTDASFYHLLPQLVVTLSNVEQVQWLIEQAAKAEIALTFRAAGTSLSGQAVTDSVLVMLDRHWRQWEILESGSKIRLQPGVIGAQANRALAPLGRKIGPDPASINACKVGGIAANNASGMCCGVKQNSYHTLSDMTVVLADGTVLDTSNAESLAGFRQSHRTMLSELSALRERLLADPELTERVRYKYRLKNTTGYGINALLDYEDPVDILAHLMIGSEGTLGFIADITYHTVEQPQHRATGLFVFADIQSCCERVTQLAGLSVNAVELLDARALRSVSDKPGMPDIQALTDRGAALLIEVGGADESTLLERQQQVQQCLSQAEDMIAEVSFSRDAEVAEQLWAIRKGTFPAVGAVREVGTTVIIEDVAFDVARLAEGVAALHELFDQFGYHEAIIFGHALEGNLHFVFTQAFDTQTQVEQYRDFMQAVSELVVGRFDGSLKAEHGTGRNMAPFVRHEWGDKAYQLMQQIKALLDPKGILNPGVVLNDDPEAHLKHLKSMPETDGLIDHCIECGFCEPVCPSKDLTLTPRQRIALKRRSKSYSGEDRQILEQAYQYLGVDTCAATGLCAERCPVDINTGDYIKALRAKTTSSKARPLARWAAGHLKETTAIARFGLNTLGWVRDRIGDNNTDKVFNAVSRPLGGPTWSPAWPKGAKRVSSVNAGSTQTSKAIYIPSCPNRIFGAAPGGPDERSLPEVVQSLFDKAGWQVIIPNNVDQLCCGMPFASKGQPALARQKKQELLAALGEGADIPVLIDASPCALQLQDVDAPRRIYETAEFMVRFLLPHLTLTPVEETVALHVTCSSQRLHNGHYLEQLARACAKEVVIPEDIHCCGFAGDKGFFTPELNASALTGLKAQLPTSASYGISNSRTCEIGLQQHGALPYQSVLYLLDRVCHPRTSG</sequence>
<gene>
    <name evidence="13" type="ORF">HMF8227_02653</name>
</gene>
<dbReference type="InterPro" id="IPR016169">
    <property type="entry name" value="FAD-bd_PCMH_sub2"/>
</dbReference>
<dbReference type="PROSITE" id="PS51387">
    <property type="entry name" value="FAD_PCMH"/>
    <property type="match status" value="1"/>
</dbReference>
<evidence type="ECO:0000259" key="11">
    <source>
        <dbReference type="PROSITE" id="PS51379"/>
    </source>
</evidence>
<evidence type="ECO:0000256" key="10">
    <source>
        <dbReference type="ARBA" id="ARBA00038897"/>
    </source>
</evidence>
<dbReference type="Pfam" id="PF01565">
    <property type="entry name" value="FAD_binding_4"/>
    <property type="match status" value="1"/>
</dbReference>
<dbReference type="InterPro" id="IPR009051">
    <property type="entry name" value="Helical_ferredxn"/>
</dbReference>
<dbReference type="InterPro" id="IPR036318">
    <property type="entry name" value="FAD-bd_PCMH-like_sf"/>
</dbReference>
<evidence type="ECO:0000313" key="14">
    <source>
        <dbReference type="Proteomes" id="UP000245728"/>
    </source>
</evidence>
<dbReference type="Gene3D" id="1.10.1060.10">
    <property type="entry name" value="Alpha-helical ferredoxin"/>
    <property type="match status" value="1"/>
</dbReference>
<dbReference type="SUPFAM" id="SSF55103">
    <property type="entry name" value="FAD-linked oxidases, C-terminal domain"/>
    <property type="match status" value="1"/>
</dbReference>
<dbReference type="RefSeq" id="WP_109340625.1">
    <property type="nucleotide sequence ID" value="NZ_CP029347.1"/>
</dbReference>
<keyword evidence="7" id="KW-0560">Oxidoreductase</keyword>
<evidence type="ECO:0000256" key="7">
    <source>
        <dbReference type="ARBA" id="ARBA00023002"/>
    </source>
</evidence>
<evidence type="ECO:0000256" key="3">
    <source>
        <dbReference type="ARBA" id="ARBA00022630"/>
    </source>
</evidence>
<dbReference type="GO" id="GO:1903457">
    <property type="term" value="P:lactate catabolic process"/>
    <property type="evidence" value="ECO:0007669"/>
    <property type="project" value="TreeGrafter"/>
</dbReference>
<dbReference type="InterPro" id="IPR016164">
    <property type="entry name" value="FAD-linked_Oxase-like_C"/>
</dbReference>
<protein>
    <recommendedName>
        <fullName evidence="10">D-lactate dehydrogenase (cytochrome)</fullName>
        <ecNumber evidence="10">1.1.2.4</ecNumber>
    </recommendedName>
</protein>
<evidence type="ECO:0000256" key="4">
    <source>
        <dbReference type="ARBA" id="ARBA00022723"/>
    </source>
</evidence>
<evidence type="ECO:0000256" key="1">
    <source>
        <dbReference type="ARBA" id="ARBA00001974"/>
    </source>
</evidence>
<evidence type="ECO:0000313" key="13">
    <source>
        <dbReference type="EMBL" id="AWL13105.1"/>
    </source>
</evidence>
<dbReference type="Gene3D" id="3.30.70.2740">
    <property type="match status" value="1"/>
</dbReference>
<dbReference type="Pfam" id="PF02913">
    <property type="entry name" value="FAD-oxidase_C"/>
    <property type="match status" value="1"/>
</dbReference>
<keyword evidence="4" id="KW-0479">Metal-binding</keyword>
<comment type="similarity">
    <text evidence="2">Belongs to the FAD-binding oxidoreductase/transferase type 4 family.</text>
</comment>
<reference evidence="13 14" key="1">
    <citation type="submission" date="2018-05" db="EMBL/GenBank/DDBJ databases">
        <title>Salinimonas sp. HMF8227 Genome sequencing and assembly.</title>
        <authorList>
            <person name="Kang H."/>
            <person name="Kang J."/>
            <person name="Cha I."/>
            <person name="Kim H."/>
            <person name="Joh K."/>
        </authorList>
    </citation>
    <scope>NUCLEOTIDE SEQUENCE [LARGE SCALE GENOMIC DNA]</scope>
    <source>
        <strain evidence="13 14">HMF8227</strain>
    </source>
</reference>
<accession>A0A2S2E615</accession>
<dbReference type="EMBL" id="CP029347">
    <property type="protein sequence ID" value="AWL13105.1"/>
    <property type="molecule type" value="Genomic_DNA"/>
</dbReference>
<dbReference type="PROSITE" id="PS00198">
    <property type="entry name" value="4FE4S_FER_1"/>
    <property type="match status" value="1"/>
</dbReference>
<dbReference type="OrthoDB" id="9811557at2"/>
<dbReference type="GO" id="GO:0071949">
    <property type="term" value="F:FAD binding"/>
    <property type="evidence" value="ECO:0007669"/>
    <property type="project" value="InterPro"/>
</dbReference>
<dbReference type="InterPro" id="IPR004113">
    <property type="entry name" value="FAD-bd_oxidored_4_C"/>
</dbReference>
<dbReference type="GO" id="GO:0051536">
    <property type="term" value="F:iron-sulfur cluster binding"/>
    <property type="evidence" value="ECO:0007669"/>
    <property type="project" value="UniProtKB-KW"/>
</dbReference>
<dbReference type="Pfam" id="PF02754">
    <property type="entry name" value="CCG"/>
    <property type="match status" value="2"/>
</dbReference>
<dbReference type="KEGG" id="salh:HMF8227_02653"/>
<keyword evidence="14" id="KW-1185">Reference proteome</keyword>
<dbReference type="Pfam" id="PF13183">
    <property type="entry name" value="Fer4_8"/>
    <property type="match status" value="1"/>
</dbReference>
<evidence type="ECO:0000256" key="6">
    <source>
        <dbReference type="ARBA" id="ARBA00022946"/>
    </source>
</evidence>
<dbReference type="FunFam" id="1.10.45.10:FF:000001">
    <property type="entry name" value="D-lactate dehydrogenase mitochondrial"/>
    <property type="match status" value="1"/>
</dbReference>
<dbReference type="GO" id="GO:0046872">
    <property type="term" value="F:metal ion binding"/>
    <property type="evidence" value="ECO:0007669"/>
    <property type="project" value="UniProtKB-KW"/>
</dbReference>
<organism evidence="13 14">
    <name type="scientific">Saliniradius amylolyticus</name>
    <dbReference type="NCBI Taxonomy" id="2183582"/>
    <lineage>
        <taxon>Bacteria</taxon>
        <taxon>Pseudomonadati</taxon>
        <taxon>Pseudomonadota</taxon>
        <taxon>Gammaproteobacteria</taxon>
        <taxon>Alteromonadales</taxon>
        <taxon>Alteromonadaceae</taxon>
        <taxon>Saliniradius</taxon>
    </lineage>
</organism>
<dbReference type="InterPro" id="IPR004017">
    <property type="entry name" value="Cys_rich_dom"/>
</dbReference>
<dbReference type="InterPro" id="IPR016166">
    <property type="entry name" value="FAD-bd_PCMH"/>
</dbReference>
<dbReference type="InterPro" id="IPR017900">
    <property type="entry name" value="4Fe4S_Fe_S_CS"/>
</dbReference>
<keyword evidence="5" id="KW-0274">FAD</keyword>
<evidence type="ECO:0000256" key="9">
    <source>
        <dbReference type="ARBA" id="ARBA00023014"/>
    </source>
</evidence>
<dbReference type="InterPro" id="IPR017896">
    <property type="entry name" value="4Fe4S_Fe-S-bd"/>
</dbReference>
<keyword evidence="9" id="KW-0411">Iron-sulfur</keyword>
<dbReference type="Proteomes" id="UP000245728">
    <property type="component" value="Chromosome"/>
</dbReference>
<dbReference type="GO" id="GO:0004458">
    <property type="term" value="F:D-lactate dehydrogenase (cytochrome) activity"/>
    <property type="evidence" value="ECO:0007669"/>
    <property type="project" value="UniProtKB-EC"/>
</dbReference>
<dbReference type="GO" id="GO:0008720">
    <property type="term" value="F:D-lactate dehydrogenase (NAD+) activity"/>
    <property type="evidence" value="ECO:0007669"/>
    <property type="project" value="TreeGrafter"/>
</dbReference>
<dbReference type="Gene3D" id="3.30.465.10">
    <property type="match status" value="1"/>
</dbReference>
<evidence type="ECO:0000256" key="8">
    <source>
        <dbReference type="ARBA" id="ARBA00023004"/>
    </source>
</evidence>
<dbReference type="InterPro" id="IPR006094">
    <property type="entry name" value="Oxid_FAD_bind_N"/>
</dbReference>
<proteinExistence type="inferred from homology"/>
<dbReference type="InterPro" id="IPR016167">
    <property type="entry name" value="FAD-bd_PCMH_sub1"/>
</dbReference>
<feature type="domain" description="FAD-binding PCMH-type" evidence="12">
    <location>
        <begin position="42"/>
        <end position="270"/>
    </location>
</feature>
<keyword evidence="6" id="KW-0809">Transit peptide</keyword>
<evidence type="ECO:0000256" key="2">
    <source>
        <dbReference type="ARBA" id="ARBA00008000"/>
    </source>
</evidence>
<evidence type="ECO:0000256" key="5">
    <source>
        <dbReference type="ARBA" id="ARBA00022827"/>
    </source>
</evidence>
<dbReference type="InterPro" id="IPR016171">
    <property type="entry name" value="Vanillyl_alc_oxidase_C-sub2"/>
</dbReference>
<keyword evidence="3" id="KW-0285">Flavoprotein</keyword>
<dbReference type="Gene3D" id="3.30.43.10">
    <property type="entry name" value="Uridine Diphospho-n-acetylenolpyruvylglucosamine Reductase, domain 2"/>
    <property type="match status" value="1"/>
</dbReference>
<dbReference type="SUPFAM" id="SSF46548">
    <property type="entry name" value="alpha-helical ferredoxin"/>
    <property type="match status" value="1"/>
</dbReference>
<dbReference type="PANTHER" id="PTHR11748:SF111">
    <property type="entry name" value="D-LACTATE DEHYDROGENASE, MITOCHONDRIAL-RELATED"/>
    <property type="match status" value="1"/>
</dbReference>
<dbReference type="PROSITE" id="PS51379">
    <property type="entry name" value="4FE4S_FER_2"/>
    <property type="match status" value="1"/>
</dbReference>
<dbReference type="AlphaFoldDB" id="A0A2S2E615"/>